<dbReference type="Pfam" id="PF12729">
    <property type="entry name" value="4HB_MCP_1"/>
    <property type="match status" value="1"/>
</dbReference>
<dbReference type="Pfam" id="PF00672">
    <property type="entry name" value="HAMP"/>
    <property type="match status" value="1"/>
</dbReference>
<feature type="transmembrane region" description="Helical" evidence="1">
    <location>
        <begin position="224"/>
        <end position="243"/>
    </location>
</feature>
<dbReference type="OrthoDB" id="9813903at2"/>
<dbReference type="SMART" id="SM00052">
    <property type="entry name" value="EAL"/>
    <property type="match status" value="1"/>
</dbReference>
<feature type="domain" description="HAMP" evidence="3">
    <location>
        <begin position="245"/>
        <end position="297"/>
    </location>
</feature>
<dbReference type="PANTHER" id="PTHR33121:SF19">
    <property type="entry name" value="CYCLIC DI-GMP PHOSPHODIESTERASE PA2567"/>
    <property type="match status" value="1"/>
</dbReference>
<dbReference type="Gene3D" id="3.30.70.270">
    <property type="match status" value="1"/>
</dbReference>
<dbReference type="GO" id="GO:0016020">
    <property type="term" value="C:membrane"/>
    <property type="evidence" value="ECO:0007669"/>
    <property type="project" value="InterPro"/>
</dbReference>
<sequence>MGFLLNRTNGAAFYAHSSVLTKYAAMTTIIDRLSIFFRLRRIGVRLALSYALLLGIFVVVASISVAQIRKMADLSDKFARNDMQRLLNVQALSLSTEGASNALLLLLTAARTQRESEYAAVDEKNRQIDTLITALAKSFEDDQQKQTLQALVQCRAQYQRGFFTTVDQLEDEGPEAAKRTFVKDVQPALSALLSESNSLLARERLSIQAHQLQAQQDLERTGRIISLLALLAVLVAAVLAWLTTRSVVRPLARMESSALLIAGGDYAARVPPTKTEEVARVGHALNTMAIAIAAREHEIAHLAYYDALTDLPNRTQLVNQCEQGPMPYKALILMDLARIKIVNETLGFDTGDTVIKQTGLRIAEVLNQDTGLSSAHASLYRLSGNCFAILCSAPERQQLESFKDAVQAALVEPIRCGPHTVDVSLVFGIAASGEVALPVVTLLRNAEIALYAAKRSGNSVAWYSDAQEASRLSHLSLLSDLRSAVKASELQMWLQPKFALATGVAYGFEALVRWQHPQRGFISPAEFVPFAESTGYIGMITQWMLETALSTLAAWQTQYPDLSIAVNVSTHDLRDPNFAERVSALMQQYGVKPALLKLEITESGIMEDPSAAIALLHRLHDTGIALSIDDFGTGYSSLSYLQRLPVSELKIDRSFVIDIDQHPATQRLVKTIIELGHGLDLSVIAEGIETQAERDTLLALGCDAMQGYFASRPLHGQGLQNWLDQLDT</sequence>
<dbReference type="InterPro" id="IPR001633">
    <property type="entry name" value="EAL_dom"/>
</dbReference>
<evidence type="ECO:0000259" key="4">
    <source>
        <dbReference type="PROSITE" id="PS50887"/>
    </source>
</evidence>
<dbReference type="CDD" id="cd06225">
    <property type="entry name" value="HAMP"/>
    <property type="match status" value="1"/>
</dbReference>
<protein>
    <submittedName>
        <fullName evidence="5">EAL domain-containing protein</fullName>
    </submittedName>
</protein>
<dbReference type="FunFam" id="3.20.20.450:FF:000001">
    <property type="entry name" value="Cyclic di-GMP phosphodiesterase yahA"/>
    <property type="match status" value="1"/>
</dbReference>
<keyword evidence="6" id="KW-1185">Reference proteome</keyword>
<dbReference type="InterPro" id="IPR003660">
    <property type="entry name" value="HAMP_dom"/>
</dbReference>
<evidence type="ECO:0000259" key="3">
    <source>
        <dbReference type="PROSITE" id="PS50885"/>
    </source>
</evidence>
<evidence type="ECO:0000313" key="6">
    <source>
        <dbReference type="Proteomes" id="UP000275663"/>
    </source>
</evidence>
<dbReference type="Proteomes" id="UP000275663">
    <property type="component" value="Chromosome"/>
</dbReference>
<accession>A0A3Q9BNW0</accession>
<dbReference type="InterPro" id="IPR035919">
    <property type="entry name" value="EAL_sf"/>
</dbReference>
<evidence type="ECO:0000259" key="2">
    <source>
        <dbReference type="PROSITE" id="PS50883"/>
    </source>
</evidence>
<feature type="transmembrane region" description="Helical" evidence="1">
    <location>
        <begin position="42"/>
        <end position="66"/>
    </location>
</feature>
<evidence type="ECO:0000256" key="1">
    <source>
        <dbReference type="SAM" id="Phobius"/>
    </source>
</evidence>
<dbReference type="CDD" id="cd01948">
    <property type="entry name" value="EAL"/>
    <property type="match status" value="1"/>
</dbReference>
<dbReference type="PROSITE" id="PS50885">
    <property type="entry name" value="HAMP"/>
    <property type="match status" value="1"/>
</dbReference>
<dbReference type="Pfam" id="PF00563">
    <property type="entry name" value="EAL"/>
    <property type="match status" value="1"/>
</dbReference>
<dbReference type="InterPro" id="IPR050706">
    <property type="entry name" value="Cyclic-di-GMP_PDE-like"/>
</dbReference>
<dbReference type="Gene3D" id="6.10.340.10">
    <property type="match status" value="1"/>
</dbReference>
<dbReference type="KEGG" id="upv:EJN92_03600"/>
<organism evidence="5 6">
    <name type="scientific">Undibacterium parvum</name>
    <dbReference type="NCBI Taxonomy" id="401471"/>
    <lineage>
        <taxon>Bacteria</taxon>
        <taxon>Pseudomonadati</taxon>
        <taxon>Pseudomonadota</taxon>
        <taxon>Betaproteobacteria</taxon>
        <taxon>Burkholderiales</taxon>
        <taxon>Oxalobacteraceae</taxon>
        <taxon>Undibacterium</taxon>
    </lineage>
</organism>
<proteinExistence type="predicted"/>
<dbReference type="InterPro" id="IPR000160">
    <property type="entry name" value="GGDEF_dom"/>
</dbReference>
<dbReference type="SMART" id="SM00267">
    <property type="entry name" value="GGDEF"/>
    <property type="match status" value="1"/>
</dbReference>
<dbReference type="PROSITE" id="PS50883">
    <property type="entry name" value="EAL"/>
    <property type="match status" value="1"/>
</dbReference>
<evidence type="ECO:0000313" key="5">
    <source>
        <dbReference type="EMBL" id="AZP11169.1"/>
    </source>
</evidence>
<dbReference type="Gene3D" id="3.20.20.450">
    <property type="entry name" value="EAL domain"/>
    <property type="match status" value="1"/>
</dbReference>
<feature type="domain" description="EAL" evidence="2">
    <location>
        <begin position="474"/>
        <end position="727"/>
    </location>
</feature>
<dbReference type="CDD" id="cd01949">
    <property type="entry name" value="GGDEF"/>
    <property type="match status" value="1"/>
</dbReference>
<dbReference type="PANTHER" id="PTHR33121">
    <property type="entry name" value="CYCLIC DI-GMP PHOSPHODIESTERASE PDEF"/>
    <property type="match status" value="1"/>
</dbReference>
<name>A0A3Q9BNW0_9BURK</name>
<dbReference type="InterPro" id="IPR029787">
    <property type="entry name" value="Nucleotide_cyclase"/>
</dbReference>
<gene>
    <name evidence="5" type="ORF">EJN92_03600</name>
</gene>
<dbReference type="PROSITE" id="PS50887">
    <property type="entry name" value="GGDEF"/>
    <property type="match status" value="1"/>
</dbReference>
<dbReference type="SUPFAM" id="SSF141868">
    <property type="entry name" value="EAL domain-like"/>
    <property type="match status" value="1"/>
</dbReference>
<keyword evidence="1" id="KW-1133">Transmembrane helix</keyword>
<dbReference type="SUPFAM" id="SSF55073">
    <property type="entry name" value="Nucleotide cyclase"/>
    <property type="match status" value="1"/>
</dbReference>
<dbReference type="AlphaFoldDB" id="A0A3Q9BNW0"/>
<dbReference type="GO" id="GO:0007165">
    <property type="term" value="P:signal transduction"/>
    <property type="evidence" value="ECO:0007669"/>
    <property type="project" value="InterPro"/>
</dbReference>
<keyword evidence="1" id="KW-0472">Membrane</keyword>
<dbReference type="SMART" id="SM00304">
    <property type="entry name" value="HAMP"/>
    <property type="match status" value="1"/>
</dbReference>
<reference evidence="5 6" key="1">
    <citation type="journal article" date="2011" name="Int. J. Syst. Evol. Microbiol.">
        <title>Description of Undibacterium oligocarboniphilum sp. nov., isolated from purified water, and Undibacterium pigrum strain CCUG 49012 as the type strain of Undibacterium parvum sp. nov., and emended descriptions of the genus Undibacterium and the species Undibacterium pigrum.</title>
        <authorList>
            <person name="Eder W."/>
            <person name="Wanner G."/>
            <person name="Ludwig W."/>
            <person name="Busse H.J."/>
            <person name="Ziemke-Kageler F."/>
            <person name="Lang E."/>
        </authorList>
    </citation>
    <scope>NUCLEOTIDE SEQUENCE [LARGE SCALE GENOMIC DNA]</scope>
    <source>
        <strain evidence="5 6">DSM 23061</strain>
    </source>
</reference>
<dbReference type="Pfam" id="PF00990">
    <property type="entry name" value="GGDEF"/>
    <property type="match status" value="1"/>
</dbReference>
<keyword evidence="1" id="KW-0812">Transmembrane</keyword>
<dbReference type="EMBL" id="CP034464">
    <property type="protein sequence ID" value="AZP11169.1"/>
    <property type="molecule type" value="Genomic_DNA"/>
</dbReference>
<dbReference type="NCBIfam" id="TIGR00254">
    <property type="entry name" value="GGDEF"/>
    <property type="match status" value="1"/>
</dbReference>
<dbReference type="InterPro" id="IPR043128">
    <property type="entry name" value="Rev_trsase/Diguanyl_cyclase"/>
</dbReference>
<dbReference type="InterPro" id="IPR024478">
    <property type="entry name" value="HlyB_4HB_MCP"/>
</dbReference>
<dbReference type="GO" id="GO:0071111">
    <property type="term" value="F:cyclic-guanylate-specific phosphodiesterase activity"/>
    <property type="evidence" value="ECO:0007669"/>
    <property type="project" value="InterPro"/>
</dbReference>
<dbReference type="SUPFAM" id="SSF158472">
    <property type="entry name" value="HAMP domain-like"/>
    <property type="match status" value="1"/>
</dbReference>
<feature type="domain" description="GGDEF" evidence="4">
    <location>
        <begin position="327"/>
        <end position="466"/>
    </location>
</feature>